<dbReference type="AlphaFoldDB" id="A0A3D3RBL1"/>
<evidence type="ECO:0000256" key="5">
    <source>
        <dbReference type="ARBA" id="ARBA00022989"/>
    </source>
</evidence>
<keyword evidence="4 8" id="KW-0812">Transmembrane</keyword>
<keyword evidence="5 8" id="KW-1133">Transmembrane helix</keyword>
<dbReference type="PANTHER" id="PTHR43029">
    <property type="entry name" value="AMMONIUM TRANSPORTER MEP2"/>
    <property type="match status" value="1"/>
</dbReference>
<comment type="similarity">
    <text evidence="2">Belongs to the ammonia transporter channel (TC 1.A.11.2) family.</text>
</comment>
<dbReference type="InterPro" id="IPR001905">
    <property type="entry name" value="Ammonium_transpt"/>
</dbReference>
<reference evidence="10 11" key="1">
    <citation type="journal article" date="2018" name="Nat. Biotechnol.">
        <title>A standardized bacterial taxonomy based on genome phylogeny substantially revises the tree of life.</title>
        <authorList>
            <person name="Parks D.H."/>
            <person name="Chuvochina M."/>
            <person name="Waite D.W."/>
            <person name="Rinke C."/>
            <person name="Skarshewski A."/>
            <person name="Chaumeil P.A."/>
            <person name="Hugenholtz P."/>
        </authorList>
    </citation>
    <scope>NUCLEOTIDE SEQUENCE [LARGE SCALE GENOMIC DNA]</scope>
    <source>
        <strain evidence="10">UBA9375</strain>
    </source>
</reference>
<keyword evidence="6 8" id="KW-0472">Membrane</keyword>
<evidence type="ECO:0000259" key="9">
    <source>
        <dbReference type="Pfam" id="PF00909"/>
    </source>
</evidence>
<evidence type="ECO:0000313" key="11">
    <source>
        <dbReference type="Proteomes" id="UP000263642"/>
    </source>
</evidence>
<comment type="subcellular location">
    <subcellularLocation>
        <location evidence="1">Membrane</location>
        <topology evidence="1">Multi-pass membrane protein</topology>
    </subcellularLocation>
</comment>
<feature type="non-terminal residue" evidence="10">
    <location>
        <position position="86"/>
    </location>
</feature>
<dbReference type="SUPFAM" id="SSF111352">
    <property type="entry name" value="Ammonium transporter"/>
    <property type="match status" value="1"/>
</dbReference>
<evidence type="ECO:0000313" key="10">
    <source>
        <dbReference type="EMBL" id="HCO25482.1"/>
    </source>
</evidence>
<dbReference type="Proteomes" id="UP000263642">
    <property type="component" value="Unassembled WGS sequence"/>
</dbReference>
<keyword evidence="7" id="KW-0924">Ammonia transport</keyword>
<dbReference type="PANTHER" id="PTHR43029:SF10">
    <property type="entry name" value="AMMONIUM TRANSPORTER MEP2"/>
    <property type="match status" value="1"/>
</dbReference>
<organism evidence="10 11">
    <name type="scientific">Gimesia maris</name>
    <dbReference type="NCBI Taxonomy" id="122"/>
    <lineage>
        <taxon>Bacteria</taxon>
        <taxon>Pseudomonadati</taxon>
        <taxon>Planctomycetota</taxon>
        <taxon>Planctomycetia</taxon>
        <taxon>Planctomycetales</taxon>
        <taxon>Planctomycetaceae</taxon>
        <taxon>Gimesia</taxon>
    </lineage>
</organism>
<dbReference type="GO" id="GO:0005886">
    <property type="term" value="C:plasma membrane"/>
    <property type="evidence" value="ECO:0007669"/>
    <property type="project" value="TreeGrafter"/>
</dbReference>
<feature type="non-terminal residue" evidence="10">
    <location>
        <position position="1"/>
    </location>
</feature>
<feature type="domain" description="Ammonium transporter AmtB-like" evidence="9">
    <location>
        <begin position="1"/>
        <end position="86"/>
    </location>
</feature>
<feature type="transmembrane region" description="Helical" evidence="8">
    <location>
        <begin position="21"/>
        <end position="38"/>
    </location>
</feature>
<dbReference type="GO" id="GO:0008519">
    <property type="term" value="F:ammonium channel activity"/>
    <property type="evidence" value="ECO:0007669"/>
    <property type="project" value="InterPro"/>
</dbReference>
<sequence length="86" mass="8865">CAILLGKRLGYGQEPMPPHNLTYTFIGASMLWVGWFGFNAGSAVGSNPAAVNAFVATHLAAAAGVLAWAVAEWVFNGKPSILGACS</sequence>
<proteinExistence type="inferred from homology"/>
<evidence type="ECO:0000256" key="2">
    <source>
        <dbReference type="ARBA" id="ARBA00005887"/>
    </source>
</evidence>
<evidence type="ECO:0000256" key="3">
    <source>
        <dbReference type="ARBA" id="ARBA00022448"/>
    </source>
</evidence>
<dbReference type="InterPro" id="IPR024041">
    <property type="entry name" value="NH4_transpt_AmtB-like_dom"/>
</dbReference>
<dbReference type="Gene3D" id="1.10.3430.10">
    <property type="entry name" value="Ammonium transporter AmtB like domains"/>
    <property type="match status" value="1"/>
</dbReference>
<evidence type="ECO:0000256" key="6">
    <source>
        <dbReference type="ARBA" id="ARBA00023136"/>
    </source>
</evidence>
<gene>
    <name evidence="10" type="ORF">DIT97_21585</name>
</gene>
<name>A0A3D3RBL1_9PLAN</name>
<dbReference type="EMBL" id="DQAY01000132">
    <property type="protein sequence ID" value="HCO25482.1"/>
    <property type="molecule type" value="Genomic_DNA"/>
</dbReference>
<evidence type="ECO:0000256" key="1">
    <source>
        <dbReference type="ARBA" id="ARBA00004141"/>
    </source>
</evidence>
<accession>A0A3D3RBL1</accession>
<evidence type="ECO:0000256" key="8">
    <source>
        <dbReference type="SAM" id="Phobius"/>
    </source>
</evidence>
<feature type="transmembrane region" description="Helical" evidence="8">
    <location>
        <begin position="50"/>
        <end position="71"/>
    </location>
</feature>
<dbReference type="InterPro" id="IPR029020">
    <property type="entry name" value="Ammonium/urea_transptr"/>
</dbReference>
<dbReference type="Pfam" id="PF00909">
    <property type="entry name" value="Ammonium_transp"/>
    <property type="match status" value="1"/>
</dbReference>
<evidence type="ECO:0000256" key="7">
    <source>
        <dbReference type="ARBA" id="ARBA00023177"/>
    </source>
</evidence>
<keyword evidence="3" id="KW-0813">Transport</keyword>
<comment type="caution">
    <text evidence="10">The sequence shown here is derived from an EMBL/GenBank/DDBJ whole genome shotgun (WGS) entry which is preliminary data.</text>
</comment>
<protein>
    <submittedName>
        <fullName evidence="10">Ammonia channel protein</fullName>
    </submittedName>
</protein>
<evidence type="ECO:0000256" key="4">
    <source>
        <dbReference type="ARBA" id="ARBA00022692"/>
    </source>
</evidence>